<keyword evidence="1" id="KW-0472">Membrane</keyword>
<dbReference type="RefSeq" id="WP_125696534.1">
    <property type="nucleotide sequence ID" value="NZ_JBHTOG010000003.1"/>
</dbReference>
<organism evidence="2 3">
    <name type="scientific">Lacticaseibacillus yichunensis</name>
    <dbReference type="NCBI Taxonomy" id="2486015"/>
    <lineage>
        <taxon>Bacteria</taxon>
        <taxon>Bacillati</taxon>
        <taxon>Bacillota</taxon>
        <taxon>Bacilli</taxon>
        <taxon>Lactobacillales</taxon>
        <taxon>Lactobacillaceae</taxon>
        <taxon>Lacticaseibacillus</taxon>
    </lineage>
</organism>
<protein>
    <submittedName>
        <fullName evidence="2">Folate family ECF transporter S component</fullName>
    </submittedName>
</protein>
<proteinExistence type="predicted"/>
<feature type="transmembrane region" description="Helical" evidence="1">
    <location>
        <begin position="112"/>
        <end position="133"/>
    </location>
</feature>
<feature type="transmembrane region" description="Helical" evidence="1">
    <location>
        <begin position="43"/>
        <end position="63"/>
    </location>
</feature>
<evidence type="ECO:0000256" key="1">
    <source>
        <dbReference type="SAM" id="Phobius"/>
    </source>
</evidence>
<comment type="caution">
    <text evidence="2">The sequence shown here is derived from an EMBL/GenBank/DDBJ whole genome shotgun (WGS) entry which is preliminary data.</text>
</comment>
<dbReference type="InterPro" id="IPR030949">
    <property type="entry name" value="ECF_S_folate_fam"/>
</dbReference>
<sequence length="176" mass="19619">MQQPVLSLSSPKMSTRTVVYMAMFMVFSVILSRFSFGNTWLQISPAFLATVLMGYYLGPWWGAVDAAFADQFKTILFSPGNNFPGFTLTAAVAAILYGLFLHDRKVSLVRTIIPFVLVMVIANIFLNTLWLNIMGTPWQGIIGIRTVKNLIELPINVALGYAVLKTVERVKPHIAF</sequence>
<dbReference type="EMBL" id="JBHTOG010000003">
    <property type="protein sequence ID" value="MFD1431266.1"/>
    <property type="molecule type" value="Genomic_DNA"/>
</dbReference>
<name>A0ABW4CP13_9LACO</name>
<keyword evidence="1" id="KW-1133">Transmembrane helix</keyword>
<accession>A0ABW4CP13</accession>
<feature type="transmembrane region" description="Helical" evidence="1">
    <location>
        <begin position="83"/>
        <end position="100"/>
    </location>
</feature>
<gene>
    <name evidence="2" type="ORF">ACFQ47_00905</name>
</gene>
<feature type="transmembrane region" description="Helical" evidence="1">
    <location>
        <begin position="18"/>
        <end position="36"/>
    </location>
</feature>
<dbReference type="Gene3D" id="1.10.1760.20">
    <property type="match status" value="1"/>
</dbReference>
<keyword evidence="3" id="KW-1185">Reference proteome</keyword>
<reference evidence="3" key="1">
    <citation type="journal article" date="2019" name="Int. J. Syst. Evol. Microbiol.">
        <title>The Global Catalogue of Microorganisms (GCM) 10K type strain sequencing project: providing services to taxonomists for standard genome sequencing and annotation.</title>
        <authorList>
            <consortium name="The Broad Institute Genomics Platform"/>
            <consortium name="The Broad Institute Genome Sequencing Center for Infectious Disease"/>
            <person name="Wu L."/>
            <person name="Ma J."/>
        </authorList>
    </citation>
    <scope>NUCLEOTIDE SEQUENCE [LARGE SCALE GENOMIC DNA]</scope>
    <source>
        <strain evidence="3">CCM 8947</strain>
    </source>
</reference>
<dbReference type="Proteomes" id="UP001597192">
    <property type="component" value="Unassembled WGS sequence"/>
</dbReference>
<evidence type="ECO:0000313" key="2">
    <source>
        <dbReference type="EMBL" id="MFD1431266.1"/>
    </source>
</evidence>
<dbReference type="Pfam" id="PF12822">
    <property type="entry name" value="ECF_trnsprt"/>
    <property type="match status" value="1"/>
</dbReference>
<evidence type="ECO:0000313" key="3">
    <source>
        <dbReference type="Proteomes" id="UP001597192"/>
    </source>
</evidence>
<keyword evidence="1" id="KW-0812">Transmembrane</keyword>
<dbReference type="InterPro" id="IPR024529">
    <property type="entry name" value="ECF_trnsprt_substrate-spec"/>
</dbReference>
<dbReference type="NCBIfam" id="TIGR04518">
    <property type="entry name" value="ECF_S_folT_fam"/>
    <property type="match status" value="1"/>
</dbReference>